<evidence type="ECO:0000313" key="6">
    <source>
        <dbReference type="EMBL" id="CAE0505682.1"/>
    </source>
</evidence>
<keyword evidence="2" id="KW-0808">Transferase</keyword>
<accession>A0A7S3VUT0</accession>
<dbReference type="InterPro" id="IPR011611">
    <property type="entry name" value="PfkB_dom"/>
</dbReference>
<evidence type="ECO:0000256" key="2">
    <source>
        <dbReference type="ARBA" id="ARBA00022679"/>
    </source>
</evidence>
<dbReference type="Gene3D" id="3.40.1190.20">
    <property type="match status" value="1"/>
</dbReference>
<dbReference type="AlphaFoldDB" id="A0A7S3VUT0"/>
<dbReference type="InterPro" id="IPR052700">
    <property type="entry name" value="Carb_kinase_PfkB-like"/>
</dbReference>
<comment type="similarity">
    <text evidence="1">Belongs to the carbohydrate kinase PfkB family.</text>
</comment>
<name>A0A7S3VUT0_DUNTE</name>
<dbReference type="EMBL" id="HBIP01034026">
    <property type="protein sequence ID" value="CAE0505682.1"/>
    <property type="molecule type" value="Transcribed_RNA"/>
</dbReference>
<reference evidence="6" key="1">
    <citation type="submission" date="2021-01" db="EMBL/GenBank/DDBJ databases">
        <authorList>
            <person name="Corre E."/>
            <person name="Pelletier E."/>
            <person name="Niang G."/>
            <person name="Scheremetjew M."/>
            <person name="Finn R."/>
            <person name="Kale V."/>
            <person name="Holt S."/>
            <person name="Cochrane G."/>
            <person name="Meng A."/>
            <person name="Brown T."/>
            <person name="Cohen L."/>
        </authorList>
    </citation>
    <scope>NUCLEOTIDE SEQUENCE</scope>
    <source>
        <strain evidence="6">CCMP1320</strain>
    </source>
</reference>
<organism evidence="6">
    <name type="scientific">Dunaliella tertiolecta</name>
    <name type="common">Green alga</name>
    <dbReference type="NCBI Taxonomy" id="3047"/>
    <lineage>
        <taxon>Eukaryota</taxon>
        <taxon>Viridiplantae</taxon>
        <taxon>Chlorophyta</taxon>
        <taxon>core chlorophytes</taxon>
        <taxon>Chlorophyceae</taxon>
        <taxon>CS clade</taxon>
        <taxon>Chlamydomonadales</taxon>
        <taxon>Dunaliellaceae</taxon>
        <taxon>Dunaliella</taxon>
    </lineage>
</organism>
<gene>
    <name evidence="6" type="ORF">DTER00134_LOCUS20755</name>
</gene>
<evidence type="ECO:0000259" key="5">
    <source>
        <dbReference type="Pfam" id="PF00294"/>
    </source>
</evidence>
<evidence type="ECO:0000256" key="1">
    <source>
        <dbReference type="ARBA" id="ARBA00010688"/>
    </source>
</evidence>
<keyword evidence="3" id="KW-0418">Kinase</keyword>
<dbReference type="GO" id="GO:0016301">
    <property type="term" value="F:kinase activity"/>
    <property type="evidence" value="ECO:0007669"/>
    <property type="project" value="UniProtKB-KW"/>
</dbReference>
<feature type="domain" description="Carbohydrate kinase PfkB" evidence="5">
    <location>
        <begin position="44"/>
        <end position="229"/>
    </location>
</feature>
<dbReference type="PANTHER" id="PTHR43320:SF1">
    <property type="entry name" value="OS01G0105900 PROTEIN"/>
    <property type="match status" value="1"/>
</dbReference>
<evidence type="ECO:0000256" key="4">
    <source>
        <dbReference type="SAM" id="MobiDB-lite"/>
    </source>
</evidence>
<protein>
    <recommendedName>
        <fullName evidence="5">Carbohydrate kinase PfkB domain-containing protein</fullName>
    </recommendedName>
</protein>
<proteinExistence type="inferred from homology"/>
<dbReference type="SUPFAM" id="SSF53613">
    <property type="entry name" value="Ribokinase-like"/>
    <property type="match status" value="1"/>
</dbReference>
<sequence>MRTCIHPECRLQPHDLALEQFQNRAETAWVFTSAYTLYTDGLLQKIVAYASQSGRRIALDSASQELVSSQRSALCALLEQGCIDVCICNEDEAAQLGQSQPASTDLRAQHEGSEWTRSQPHALPQPHMRALSYLAQQCKIAAVVTLGSQGCLVSPGTAASQEQLQGFGSKLTVPHCFFPSMDVKAVDCTGAGDAFSSGFIAGLCKGRTLKQCAHLGCAMGAAAVQVVGSELDGAAWQYFQANAAPAGLSIAI</sequence>
<dbReference type="InterPro" id="IPR029056">
    <property type="entry name" value="Ribokinase-like"/>
</dbReference>
<evidence type="ECO:0000256" key="3">
    <source>
        <dbReference type="ARBA" id="ARBA00022777"/>
    </source>
</evidence>
<feature type="region of interest" description="Disordered" evidence="4">
    <location>
        <begin position="98"/>
        <end position="121"/>
    </location>
</feature>
<dbReference type="Pfam" id="PF00294">
    <property type="entry name" value="PfkB"/>
    <property type="match status" value="1"/>
</dbReference>
<dbReference type="PANTHER" id="PTHR43320">
    <property type="entry name" value="SUGAR KINASE"/>
    <property type="match status" value="1"/>
</dbReference>